<keyword evidence="6" id="KW-0029">Amino-acid transport</keyword>
<organism evidence="11 12">
    <name type="scientific">Pseudomonas fluorescens</name>
    <dbReference type="NCBI Taxonomy" id="294"/>
    <lineage>
        <taxon>Bacteria</taxon>
        <taxon>Pseudomonadati</taxon>
        <taxon>Pseudomonadota</taxon>
        <taxon>Gammaproteobacteria</taxon>
        <taxon>Pseudomonadales</taxon>
        <taxon>Pseudomonadaceae</taxon>
        <taxon>Pseudomonas</taxon>
    </lineage>
</organism>
<evidence type="ECO:0000256" key="1">
    <source>
        <dbReference type="ARBA" id="ARBA00004651"/>
    </source>
</evidence>
<dbReference type="PANTHER" id="PTHR43495">
    <property type="entry name" value="GABA PERMEASE"/>
    <property type="match status" value="1"/>
</dbReference>
<comment type="caution">
    <text evidence="11">The sequence shown here is derived from an EMBL/GenBank/DDBJ whole genome shotgun (WGS) entry which is preliminary data.</text>
</comment>
<accession>A0A109LM03</accession>
<keyword evidence="3" id="KW-0813">Transport</keyword>
<evidence type="ECO:0000256" key="7">
    <source>
        <dbReference type="ARBA" id="ARBA00022989"/>
    </source>
</evidence>
<evidence type="ECO:0000256" key="8">
    <source>
        <dbReference type="ARBA" id="ARBA00023136"/>
    </source>
</evidence>
<evidence type="ECO:0000313" key="11">
    <source>
        <dbReference type="EMBL" id="KWV89880.1"/>
    </source>
</evidence>
<dbReference type="Pfam" id="PF00324">
    <property type="entry name" value="AA_permease"/>
    <property type="match status" value="1"/>
</dbReference>
<feature type="transmembrane region" description="Helical" evidence="9">
    <location>
        <begin position="75"/>
        <end position="93"/>
    </location>
</feature>
<dbReference type="Proteomes" id="UP000061348">
    <property type="component" value="Unassembled WGS sequence"/>
</dbReference>
<protein>
    <submittedName>
        <fullName evidence="11">Aromatic amino acid transport protein AroP</fullName>
    </submittedName>
</protein>
<comment type="subcellular location">
    <subcellularLocation>
        <location evidence="1">Cell membrane</location>
        <topology evidence="1">Multi-pass membrane protein</topology>
    </subcellularLocation>
</comment>
<evidence type="ECO:0000313" key="12">
    <source>
        <dbReference type="Proteomes" id="UP000061348"/>
    </source>
</evidence>
<feature type="domain" description="Amino acid permease/ SLC12A" evidence="10">
    <location>
        <begin position="4"/>
        <end position="98"/>
    </location>
</feature>
<gene>
    <name evidence="11" type="primary">aroP_1</name>
    <name evidence="11" type="ORF">PFLmoz3_00465</name>
</gene>
<keyword evidence="4" id="KW-1003">Cell membrane</keyword>
<evidence type="ECO:0000256" key="9">
    <source>
        <dbReference type="SAM" id="Phobius"/>
    </source>
</evidence>
<comment type="similarity">
    <text evidence="2">Belongs to the amino acid-polyamine-organocation (APC) superfamily. Amino acid transporter (AAT) (TC 2.A.3.1) family.</text>
</comment>
<feature type="transmembrane region" description="Helical" evidence="9">
    <location>
        <begin position="47"/>
        <end position="69"/>
    </location>
</feature>
<sequence>MPHDALELLMSLVVATLVINWAMISFSHVKFRQHMNRTGQVPLFKALWYPYGNYICLAFVVFILVIMLMMPGIQVSVYAIPVWVAFMAVCYWIKNKRTARPAIGATGPVLE</sequence>
<proteinExistence type="inferred from homology"/>
<dbReference type="GO" id="GO:0055085">
    <property type="term" value="P:transmembrane transport"/>
    <property type="evidence" value="ECO:0007669"/>
    <property type="project" value="InterPro"/>
</dbReference>
<dbReference type="AlphaFoldDB" id="A0A109LM03"/>
<evidence type="ECO:0000256" key="4">
    <source>
        <dbReference type="ARBA" id="ARBA00022475"/>
    </source>
</evidence>
<dbReference type="Gene3D" id="1.20.1740.10">
    <property type="entry name" value="Amino acid/polyamine transporter I"/>
    <property type="match status" value="1"/>
</dbReference>
<dbReference type="InterPro" id="IPR004841">
    <property type="entry name" value="AA-permease/SLC12A_dom"/>
</dbReference>
<keyword evidence="5 9" id="KW-0812">Transmembrane</keyword>
<reference evidence="11 12" key="1">
    <citation type="submission" date="2015-05" db="EMBL/GenBank/DDBJ databases">
        <title>A genomic and transcriptomic approach to investigate the blue pigment phenotype in Pseudomonas fluorescens.</title>
        <authorList>
            <person name="Andreani N.A."/>
            <person name="Cardazzo B."/>
        </authorList>
    </citation>
    <scope>NUCLEOTIDE SEQUENCE [LARGE SCALE GENOMIC DNA]</scope>
    <source>
        <strain evidence="11 12">Ps_22</strain>
    </source>
</reference>
<evidence type="ECO:0000256" key="3">
    <source>
        <dbReference type="ARBA" id="ARBA00022448"/>
    </source>
</evidence>
<dbReference type="EMBL" id="LCYA01000009">
    <property type="protein sequence ID" value="KWV89880.1"/>
    <property type="molecule type" value="Genomic_DNA"/>
</dbReference>
<keyword evidence="8 9" id="KW-0472">Membrane</keyword>
<feature type="transmembrane region" description="Helical" evidence="9">
    <location>
        <begin position="6"/>
        <end position="26"/>
    </location>
</feature>
<dbReference type="PATRIC" id="fig|294.194.peg.518"/>
<keyword evidence="7 9" id="KW-1133">Transmembrane helix</keyword>
<evidence type="ECO:0000256" key="6">
    <source>
        <dbReference type="ARBA" id="ARBA00022970"/>
    </source>
</evidence>
<evidence type="ECO:0000256" key="2">
    <source>
        <dbReference type="ARBA" id="ARBA00008583"/>
    </source>
</evidence>
<name>A0A109LM03_PSEFL</name>
<evidence type="ECO:0000259" key="10">
    <source>
        <dbReference type="Pfam" id="PF00324"/>
    </source>
</evidence>
<dbReference type="GO" id="GO:0005886">
    <property type="term" value="C:plasma membrane"/>
    <property type="evidence" value="ECO:0007669"/>
    <property type="project" value="UniProtKB-SubCell"/>
</dbReference>
<evidence type="ECO:0000256" key="5">
    <source>
        <dbReference type="ARBA" id="ARBA00022692"/>
    </source>
</evidence>
<dbReference type="PANTHER" id="PTHR43495:SF4">
    <property type="entry name" value="AROMATIC AMINO ACID TRANSPORT PROTEIN AROP"/>
    <property type="match status" value="1"/>
</dbReference>
<dbReference type="GO" id="GO:0006865">
    <property type="term" value="P:amino acid transport"/>
    <property type="evidence" value="ECO:0007669"/>
    <property type="project" value="UniProtKB-KW"/>
</dbReference>